<organism evidence="2 3">
    <name type="scientific">Hibiscus sabdariffa</name>
    <name type="common">roselle</name>
    <dbReference type="NCBI Taxonomy" id="183260"/>
    <lineage>
        <taxon>Eukaryota</taxon>
        <taxon>Viridiplantae</taxon>
        <taxon>Streptophyta</taxon>
        <taxon>Embryophyta</taxon>
        <taxon>Tracheophyta</taxon>
        <taxon>Spermatophyta</taxon>
        <taxon>Magnoliopsida</taxon>
        <taxon>eudicotyledons</taxon>
        <taxon>Gunneridae</taxon>
        <taxon>Pentapetalae</taxon>
        <taxon>rosids</taxon>
        <taxon>malvids</taxon>
        <taxon>Malvales</taxon>
        <taxon>Malvaceae</taxon>
        <taxon>Malvoideae</taxon>
        <taxon>Hibiscus</taxon>
    </lineage>
</organism>
<comment type="caution">
    <text evidence="2">The sequence shown here is derived from an EMBL/GenBank/DDBJ whole genome shotgun (WGS) entry which is preliminary data.</text>
</comment>
<gene>
    <name evidence="2" type="ORF">V6N12_014084</name>
</gene>
<dbReference type="EMBL" id="JBBPBM010000040">
    <property type="protein sequence ID" value="KAK8525390.1"/>
    <property type="molecule type" value="Genomic_DNA"/>
</dbReference>
<protein>
    <submittedName>
        <fullName evidence="2">Uncharacterized protein</fullName>
    </submittedName>
</protein>
<evidence type="ECO:0000313" key="3">
    <source>
        <dbReference type="Proteomes" id="UP001472677"/>
    </source>
</evidence>
<feature type="region of interest" description="Disordered" evidence="1">
    <location>
        <begin position="82"/>
        <end position="109"/>
    </location>
</feature>
<name>A0ABR2CYN1_9ROSI</name>
<proteinExistence type="predicted"/>
<reference evidence="2 3" key="1">
    <citation type="journal article" date="2024" name="G3 (Bethesda)">
        <title>Genome assembly of Hibiscus sabdariffa L. provides insights into metabolisms of medicinal natural products.</title>
        <authorList>
            <person name="Kim T."/>
        </authorList>
    </citation>
    <scope>NUCLEOTIDE SEQUENCE [LARGE SCALE GENOMIC DNA]</scope>
    <source>
        <strain evidence="2">TK-2024</strain>
        <tissue evidence="2">Old leaves</tissue>
    </source>
</reference>
<accession>A0ABR2CYN1</accession>
<evidence type="ECO:0000256" key="1">
    <source>
        <dbReference type="SAM" id="MobiDB-lite"/>
    </source>
</evidence>
<dbReference type="Proteomes" id="UP001472677">
    <property type="component" value="Unassembled WGS sequence"/>
</dbReference>
<keyword evidence="3" id="KW-1185">Reference proteome</keyword>
<sequence>MGNQYLGANPTISRIANFVHTTKSMGSSTNFTSSTNFIGFAPPGFPTLVGSNIGPSPIMDIAMGSAVQDNPLDQVEDAKCQRNKFSSSNVSPAHDSTDDTTTSTVDLFNQARRLQ</sequence>
<evidence type="ECO:0000313" key="2">
    <source>
        <dbReference type="EMBL" id="KAK8525390.1"/>
    </source>
</evidence>